<dbReference type="InterPro" id="IPR005829">
    <property type="entry name" value="Sugar_transporter_CS"/>
</dbReference>
<feature type="transmembrane region" description="Helical" evidence="6">
    <location>
        <begin position="393"/>
        <end position="417"/>
    </location>
</feature>
<dbReference type="GO" id="GO:0022857">
    <property type="term" value="F:transmembrane transporter activity"/>
    <property type="evidence" value="ECO:0007669"/>
    <property type="project" value="InterPro"/>
</dbReference>
<dbReference type="InterPro" id="IPR036259">
    <property type="entry name" value="MFS_trans_sf"/>
</dbReference>
<dbReference type="Gene3D" id="1.20.1250.20">
    <property type="entry name" value="MFS general substrate transporter like domains"/>
    <property type="match status" value="2"/>
</dbReference>
<feature type="transmembrane region" description="Helical" evidence="6">
    <location>
        <begin position="265"/>
        <end position="285"/>
    </location>
</feature>
<dbReference type="PROSITE" id="PS50850">
    <property type="entry name" value="MFS"/>
    <property type="match status" value="1"/>
</dbReference>
<feature type="transmembrane region" description="Helical" evidence="6">
    <location>
        <begin position="122"/>
        <end position="141"/>
    </location>
</feature>
<dbReference type="Pfam" id="PF00083">
    <property type="entry name" value="Sugar_tr"/>
    <property type="match status" value="2"/>
</dbReference>
<name>A0A7N2QYJ1_QUELO</name>
<sequence length="433" mass="47887">MASLKVLSALDTAKTQLYHFKAIIVAGMGLFTDAYDLFCIPPIMRLIGRVYYEHESEDHKYVIPPIITSTMVVIALLGTAIGQVAFGRLGDRIGRRRVYGVALIIMVLSSFGCGFSVCSTRWCVLLSLGLFRFILGIGIGGDYPLSATIMSEFSNYTTRGAFIAAVFSMQGFGILAASMVTMVVCAIFEHASDGVAEDLTPKDADFAWRLILMIGAIPAGLTFYWRMMMPETASSNLFQSKIYNHHLPMKEQLNAYQDAFQVAKFQAIIAACSTIPGYWFTVYFIDKVGRVKIQMMGFFFMALVYLALGIPYYKYWDKKPNTGFLVLYALTFFFANFGPNTTTFIVPAELFPARFRSTCHGISGATGKVGAIIGSVGFLWASHDGEGKVYPEAIGMTFSLIMLAIVCLLGMVVTFLFTRETMGRSLEENENDD</sequence>
<feature type="transmembrane region" description="Helical" evidence="6">
    <location>
        <begin position="20"/>
        <end position="40"/>
    </location>
</feature>
<dbReference type="EnsemblPlants" id="QL02p015618:mrna">
    <property type="protein sequence ID" value="QL02p015618:mrna"/>
    <property type="gene ID" value="QL02p015618"/>
</dbReference>
<dbReference type="CDD" id="cd17364">
    <property type="entry name" value="MFS_PhT"/>
    <property type="match status" value="1"/>
</dbReference>
<feature type="transmembrane region" description="Helical" evidence="6">
    <location>
        <begin position="161"/>
        <end position="185"/>
    </location>
</feature>
<feature type="transmembrane region" description="Helical" evidence="6">
    <location>
        <begin position="61"/>
        <end position="86"/>
    </location>
</feature>
<comment type="subcellular location">
    <subcellularLocation>
        <location evidence="1">Membrane</location>
        <topology evidence="1">Multi-pass membrane protein</topology>
    </subcellularLocation>
</comment>
<dbReference type="Proteomes" id="UP000594261">
    <property type="component" value="Chromosome 2"/>
</dbReference>
<keyword evidence="3 6" id="KW-0812">Transmembrane</keyword>
<keyword evidence="5 6" id="KW-0472">Membrane</keyword>
<dbReference type="InParanoid" id="A0A7N2QYJ1"/>
<evidence type="ECO:0000256" key="3">
    <source>
        <dbReference type="ARBA" id="ARBA00022692"/>
    </source>
</evidence>
<feature type="domain" description="Major facilitator superfamily (MFS) profile" evidence="7">
    <location>
        <begin position="22"/>
        <end position="422"/>
    </location>
</feature>
<dbReference type="AlphaFoldDB" id="A0A7N2QYJ1"/>
<dbReference type="PANTHER" id="PTHR24064">
    <property type="entry name" value="SOLUTE CARRIER FAMILY 22 MEMBER"/>
    <property type="match status" value="1"/>
</dbReference>
<evidence type="ECO:0000313" key="8">
    <source>
        <dbReference type="EnsemblPlants" id="QL02p015618:mrna"/>
    </source>
</evidence>
<feature type="transmembrane region" description="Helical" evidence="6">
    <location>
        <begin position="297"/>
        <end position="313"/>
    </location>
</feature>
<keyword evidence="4 6" id="KW-1133">Transmembrane helix</keyword>
<evidence type="ECO:0000256" key="1">
    <source>
        <dbReference type="ARBA" id="ARBA00004141"/>
    </source>
</evidence>
<dbReference type="OMA" id="VMSISHI"/>
<dbReference type="PROSITE" id="PS00217">
    <property type="entry name" value="SUGAR_TRANSPORT_2"/>
    <property type="match status" value="1"/>
</dbReference>
<reference evidence="8" key="2">
    <citation type="submission" date="2021-01" db="UniProtKB">
        <authorList>
            <consortium name="EnsemblPlants"/>
        </authorList>
    </citation>
    <scope>IDENTIFICATION</scope>
</reference>
<dbReference type="GO" id="GO:0016020">
    <property type="term" value="C:membrane"/>
    <property type="evidence" value="ECO:0007669"/>
    <property type="project" value="UniProtKB-SubCell"/>
</dbReference>
<accession>A0A7N2QYJ1</accession>
<keyword evidence="9" id="KW-1185">Reference proteome</keyword>
<feature type="transmembrane region" description="Helical" evidence="6">
    <location>
        <begin position="206"/>
        <end position="225"/>
    </location>
</feature>
<dbReference type="InterPro" id="IPR020846">
    <property type="entry name" value="MFS_dom"/>
</dbReference>
<organism evidence="8 9">
    <name type="scientific">Quercus lobata</name>
    <name type="common">Valley oak</name>
    <dbReference type="NCBI Taxonomy" id="97700"/>
    <lineage>
        <taxon>Eukaryota</taxon>
        <taxon>Viridiplantae</taxon>
        <taxon>Streptophyta</taxon>
        <taxon>Embryophyta</taxon>
        <taxon>Tracheophyta</taxon>
        <taxon>Spermatophyta</taxon>
        <taxon>Magnoliopsida</taxon>
        <taxon>eudicotyledons</taxon>
        <taxon>Gunneridae</taxon>
        <taxon>Pentapetalae</taxon>
        <taxon>rosids</taxon>
        <taxon>fabids</taxon>
        <taxon>Fagales</taxon>
        <taxon>Fagaceae</taxon>
        <taxon>Quercus</taxon>
    </lineage>
</organism>
<evidence type="ECO:0000259" key="7">
    <source>
        <dbReference type="PROSITE" id="PS50850"/>
    </source>
</evidence>
<keyword evidence="2" id="KW-0813">Transport</keyword>
<dbReference type="Gramene" id="QL02p015618:mrna">
    <property type="protein sequence ID" value="QL02p015618:mrna"/>
    <property type="gene ID" value="QL02p015618"/>
</dbReference>
<proteinExistence type="predicted"/>
<dbReference type="SUPFAM" id="SSF103473">
    <property type="entry name" value="MFS general substrate transporter"/>
    <property type="match status" value="1"/>
</dbReference>
<evidence type="ECO:0000256" key="5">
    <source>
        <dbReference type="ARBA" id="ARBA00023136"/>
    </source>
</evidence>
<evidence type="ECO:0000256" key="2">
    <source>
        <dbReference type="ARBA" id="ARBA00022448"/>
    </source>
</evidence>
<feature type="transmembrane region" description="Helical" evidence="6">
    <location>
        <begin position="98"/>
        <end position="115"/>
    </location>
</feature>
<feature type="transmembrane region" description="Helical" evidence="6">
    <location>
        <begin position="325"/>
        <end position="346"/>
    </location>
</feature>
<protein>
    <recommendedName>
        <fullName evidence="7">Major facilitator superfamily (MFS) profile domain-containing protein</fullName>
    </recommendedName>
</protein>
<dbReference type="InterPro" id="IPR005828">
    <property type="entry name" value="MFS_sugar_transport-like"/>
</dbReference>
<reference evidence="9" key="1">
    <citation type="journal article" date="2016" name="G3 (Bethesda)">
        <title>First Draft Assembly and Annotation of the Genome of a California Endemic Oak Quercus lobata Nee (Fagaceae).</title>
        <authorList>
            <person name="Sork V.L."/>
            <person name="Fitz-Gibbon S.T."/>
            <person name="Puiu D."/>
            <person name="Crepeau M."/>
            <person name="Gugger P.F."/>
            <person name="Sherman R."/>
            <person name="Stevens K."/>
            <person name="Langley C.H."/>
            <person name="Pellegrini M."/>
            <person name="Salzberg S.L."/>
        </authorList>
    </citation>
    <scope>NUCLEOTIDE SEQUENCE [LARGE SCALE GENOMIC DNA]</scope>
    <source>
        <strain evidence="9">cv. SW786</strain>
    </source>
</reference>
<evidence type="ECO:0000313" key="9">
    <source>
        <dbReference type="Proteomes" id="UP000594261"/>
    </source>
</evidence>
<evidence type="ECO:0000256" key="6">
    <source>
        <dbReference type="SAM" id="Phobius"/>
    </source>
</evidence>
<evidence type="ECO:0000256" key="4">
    <source>
        <dbReference type="ARBA" id="ARBA00022989"/>
    </source>
</evidence>